<gene>
    <name evidence="1" type="ORF">NTEN_LOCUS5318</name>
</gene>
<protein>
    <submittedName>
        <fullName evidence="1">Uncharacterized protein</fullName>
    </submittedName>
</protein>
<dbReference type="EMBL" id="CADCXU010008100">
    <property type="protein sequence ID" value="CAA9999035.1"/>
    <property type="molecule type" value="Genomic_DNA"/>
</dbReference>
<name>A0A6H5GBF6_9HEMI</name>
<organism evidence="1 2">
    <name type="scientific">Nesidiocoris tenuis</name>
    <dbReference type="NCBI Taxonomy" id="355587"/>
    <lineage>
        <taxon>Eukaryota</taxon>
        <taxon>Metazoa</taxon>
        <taxon>Ecdysozoa</taxon>
        <taxon>Arthropoda</taxon>
        <taxon>Hexapoda</taxon>
        <taxon>Insecta</taxon>
        <taxon>Pterygota</taxon>
        <taxon>Neoptera</taxon>
        <taxon>Paraneoptera</taxon>
        <taxon>Hemiptera</taxon>
        <taxon>Heteroptera</taxon>
        <taxon>Panheteroptera</taxon>
        <taxon>Cimicomorpha</taxon>
        <taxon>Miridae</taxon>
        <taxon>Dicyphina</taxon>
        <taxon>Nesidiocoris</taxon>
    </lineage>
</organism>
<evidence type="ECO:0000313" key="2">
    <source>
        <dbReference type="Proteomes" id="UP000479000"/>
    </source>
</evidence>
<keyword evidence="2" id="KW-1185">Reference proteome</keyword>
<dbReference type="OrthoDB" id="2136125at2759"/>
<sequence>MEETDEMCADRHHIMCYPSYNTYLDQLLPDSDLFFFRKLSLARHIAKLGYRL</sequence>
<proteinExistence type="predicted"/>
<feature type="non-terminal residue" evidence="1">
    <location>
        <position position="52"/>
    </location>
</feature>
<evidence type="ECO:0000313" key="1">
    <source>
        <dbReference type="EMBL" id="CAA9999035.1"/>
    </source>
</evidence>
<dbReference type="Proteomes" id="UP000479000">
    <property type="component" value="Unassembled WGS sequence"/>
</dbReference>
<accession>A0A6H5GBF6</accession>
<dbReference type="AlphaFoldDB" id="A0A6H5GBF6"/>
<reference evidence="1 2" key="1">
    <citation type="submission" date="2020-02" db="EMBL/GenBank/DDBJ databases">
        <authorList>
            <person name="Ferguson B K."/>
        </authorList>
    </citation>
    <scope>NUCLEOTIDE SEQUENCE [LARGE SCALE GENOMIC DNA]</scope>
</reference>